<dbReference type="AlphaFoldDB" id="A0A1A9ZRP0"/>
<dbReference type="Proteomes" id="UP000092445">
    <property type="component" value="Unassembled WGS sequence"/>
</dbReference>
<evidence type="ECO:0000256" key="1">
    <source>
        <dbReference type="ARBA" id="ARBA00004141"/>
    </source>
</evidence>
<dbReference type="InterPro" id="IPR025993">
    <property type="entry name" value="Ceramide_glucosylTrfase"/>
</dbReference>
<dbReference type="EnsemblMetazoa" id="GPAI022934-RA">
    <property type="protein sequence ID" value="GPAI022934-PA"/>
    <property type="gene ID" value="GPAI022934"/>
</dbReference>
<evidence type="ECO:0000256" key="2">
    <source>
        <dbReference type="ARBA" id="ARBA00022676"/>
    </source>
</evidence>
<name>A0A1A9ZRP0_GLOPL</name>
<dbReference type="GO" id="GO:0006679">
    <property type="term" value="P:glucosylceramide biosynthetic process"/>
    <property type="evidence" value="ECO:0007669"/>
    <property type="project" value="TreeGrafter"/>
</dbReference>
<evidence type="ECO:0000313" key="7">
    <source>
        <dbReference type="EnsemblMetazoa" id="GPAI022934-PA"/>
    </source>
</evidence>
<proteinExistence type="predicted"/>
<keyword evidence="2" id="KW-0328">Glycosyltransferase</keyword>
<evidence type="ECO:0000256" key="5">
    <source>
        <dbReference type="ARBA" id="ARBA00022989"/>
    </source>
</evidence>
<accession>A0A1A9ZRP0</accession>
<organism evidence="7 8">
    <name type="scientific">Glossina pallidipes</name>
    <name type="common">Tsetse fly</name>
    <dbReference type="NCBI Taxonomy" id="7398"/>
    <lineage>
        <taxon>Eukaryota</taxon>
        <taxon>Metazoa</taxon>
        <taxon>Ecdysozoa</taxon>
        <taxon>Arthropoda</taxon>
        <taxon>Hexapoda</taxon>
        <taxon>Insecta</taxon>
        <taxon>Pterygota</taxon>
        <taxon>Neoptera</taxon>
        <taxon>Endopterygota</taxon>
        <taxon>Diptera</taxon>
        <taxon>Brachycera</taxon>
        <taxon>Muscomorpha</taxon>
        <taxon>Hippoboscoidea</taxon>
        <taxon>Glossinidae</taxon>
        <taxon>Glossina</taxon>
    </lineage>
</organism>
<keyword evidence="6" id="KW-0472">Membrane</keyword>
<dbReference type="GO" id="GO:0016020">
    <property type="term" value="C:membrane"/>
    <property type="evidence" value="ECO:0007669"/>
    <property type="project" value="UniProtKB-SubCell"/>
</dbReference>
<dbReference type="VEuPathDB" id="VectorBase:GPAI022934"/>
<comment type="subcellular location">
    <subcellularLocation>
        <location evidence="1">Membrane</location>
        <topology evidence="1">Multi-pass membrane protein</topology>
    </subcellularLocation>
</comment>
<dbReference type="Pfam" id="PF13506">
    <property type="entry name" value="Glyco_transf_21"/>
    <property type="match status" value="1"/>
</dbReference>
<keyword evidence="8" id="KW-1185">Reference proteome</keyword>
<dbReference type="STRING" id="7398.A0A1A9ZRP0"/>
<evidence type="ECO:0000256" key="3">
    <source>
        <dbReference type="ARBA" id="ARBA00022679"/>
    </source>
</evidence>
<dbReference type="GO" id="GO:0008120">
    <property type="term" value="F:ceramide glucosyltransferase activity"/>
    <property type="evidence" value="ECO:0007669"/>
    <property type="project" value="TreeGrafter"/>
</dbReference>
<reference evidence="8" key="1">
    <citation type="submission" date="2014-03" db="EMBL/GenBank/DDBJ databases">
        <authorList>
            <person name="Aksoy S."/>
            <person name="Warren W."/>
            <person name="Wilson R.K."/>
        </authorList>
    </citation>
    <scope>NUCLEOTIDE SEQUENCE [LARGE SCALE GENOMIC DNA]</scope>
    <source>
        <strain evidence="8">IAEA</strain>
    </source>
</reference>
<sequence>MALSTQPKRGQGQNEDTTWYELLFCVEDKTDPAIQLVESLTAKYPQVEASIFLGGSNVGVNPKINNMHPGYEAAKYELVMISDSGIKSVIVPVFRLINNLVGDIITSSWYPKNLIKVSLPCEAKGLREGVILSILGKAVSMLGSLLLSGISSDLELIIAVGRHGGSPVDALANFRSETFPTLENSYPTYVVIIITTKSMQKSMQNS</sequence>
<keyword evidence="5" id="KW-1133">Transmembrane helix</keyword>
<evidence type="ECO:0008006" key="9">
    <source>
        <dbReference type="Google" id="ProtNLM"/>
    </source>
</evidence>
<evidence type="ECO:0000256" key="4">
    <source>
        <dbReference type="ARBA" id="ARBA00022692"/>
    </source>
</evidence>
<reference evidence="7" key="2">
    <citation type="submission" date="2020-05" db="UniProtKB">
        <authorList>
            <consortium name="EnsemblMetazoa"/>
        </authorList>
    </citation>
    <scope>IDENTIFICATION</scope>
    <source>
        <strain evidence="7">IAEA</strain>
    </source>
</reference>
<evidence type="ECO:0000256" key="6">
    <source>
        <dbReference type="ARBA" id="ARBA00023136"/>
    </source>
</evidence>
<keyword evidence="4" id="KW-0812">Transmembrane</keyword>
<evidence type="ECO:0000313" key="8">
    <source>
        <dbReference type="Proteomes" id="UP000092445"/>
    </source>
</evidence>
<dbReference type="PANTHER" id="PTHR12726:SF0">
    <property type="entry name" value="CERAMIDE GLUCOSYLTRANSFERASE"/>
    <property type="match status" value="1"/>
</dbReference>
<dbReference type="PANTHER" id="PTHR12726">
    <property type="entry name" value="CERAMIDE GLUCOSYLTRANSFERASE"/>
    <property type="match status" value="1"/>
</dbReference>
<protein>
    <recommendedName>
        <fullName evidence="9">Ceramide glucosyltransferase</fullName>
    </recommendedName>
</protein>
<keyword evidence="3" id="KW-0808">Transferase</keyword>